<gene>
    <name evidence="2" type="ORF">GCM10023198_50530</name>
</gene>
<organism evidence="2 3">
    <name type="scientific">Promicromonospora umidemergens</name>
    <dbReference type="NCBI Taxonomy" id="629679"/>
    <lineage>
        <taxon>Bacteria</taxon>
        <taxon>Bacillati</taxon>
        <taxon>Actinomycetota</taxon>
        <taxon>Actinomycetes</taxon>
        <taxon>Micrococcales</taxon>
        <taxon>Promicromonosporaceae</taxon>
        <taxon>Promicromonospora</taxon>
    </lineage>
</organism>
<evidence type="ECO:0000259" key="1">
    <source>
        <dbReference type="Pfam" id="PF14028"/>
    </source>
</evidence>
<dbReference type="InterPro" id="IPR023809">
    <property type="entry name" value="Thiopep_bacteriocin_synth_dom"/>
</dbReference>
<reference evidence="3" key="1">
    <citation type="journal article" date="2019" name="Int. J. Syst. Evol. Microbiol.">
        <title>The Global Catalogue of Microorganisms (GCM) 10K type strain sequencing project: providing services to taxonomists for standard genome sequencing and annotation.</title>
        <authorList>
            <consortium name="The Broad Institute Genomics Platform"/>
            <consortium name="The Broad Institute Genome Sequencing Center for Infectious Disease"/>
            <person name="Wu L."/>
            <person name="Ma J."/>
        </authorList>
    </citation>
    <scope>NUCLEOTIDE SEQUENCE [LARGE SCALE GENOMIC DNA]</scope>
    <source>
        <strain evidence="3">JCM 17975</strain>
    </source>
</reference>
<evidence type="ECO:0000313" key="3">
    <source>
        <dbReference type="Proteomes" id="UP001500843"/>
    </source>
</evidence>
<keyword evidence="3" id="KW-1185">Reference proteome</keyword>
<evidence type="ECO:0000313" key="2">
    <source>
        <dbReference type="EMBL" id="GAA4720434.1"/>
    </source>
</evidence>
<comment type="caution">
    <text evidence="2">The sequence shown here is derived from an EMBL/GenBank/DDBJ whole genome shotgun (WGS) entry which is preliminary data.</text>
</comment>
<protein>
    <recommendedName>
        <fullName evidence="1">Thiopeptide-type bacteriocin biosynthesis domain-containing protein</fullName>
    </recommendedName>
</protein>
<feature type="domain" description="Thiopeptide-type bacteriocin biosynthesis" evidence="1">
    <location>
        <begin position="62"/>
        <end position="298"/>
    </location>
</feature>
<dbReference type="RefSeq" id="WP_253877795.1">
    <property type="nucleotide sequence ID" value="NZ_BAABHM010000033.1"/>
</dbReference>
<name>A0ABP8Y6D4_9MICO</name>
<accession>A0ABP8Y6D4</accession>
<dbReference type="Proteomes" id="UP001500843">
    <property type="component" value="Unassembled WGS sequence"/>
</dbReference>
<proteinExistence type="predicted"/>
<dbReference type="NCBIfam" id="TIGR03891">
    <property type="entry name" value="thiopep_ocin"/>
    <property type="match status" value="1"/>
</dbReference>
<sequence length="312" mass="32946">MPADQLTRSEPLAAAVMDALTASVPEAADRHGIASDVLADAVDAYTTAGLAALTPSGDSRWTQANISLPSDAARDEVARALDDLGQDGAHLGWWFLNKPPGWRIRLLDADRAALARSLDVLRADGVIAEWTWSVYEPETTAFGGAAAAICVHDLFCADTRGVLAHRAGPKGLGSRETSVLALAGLARGARLDMFETGDMFAKVAALRPPVPVERAEEVRHLAEALRPHLLAHPDPAELALIVGDHLELWMTAFQAAGSQLADLASTGHLQRGLRSVLAQVVIFHWNRLDLSVGAQTALAGAAVHALLPGDNS</sequence>
<dbReference type="Pfam" id="PF14028">
    <property type="entry name" value="Lant_dehydr_C"/>
    <property type="match status" value="1"/>
</dbReference>
<dbReference type="EMBL" id="BAABHM010000033">
    <property type="protein sequence ID" value="GAA4720434.1"/>
    <property type="molecule type" value="Genomic_DNA"/>
</dbReference>